<comment type="caution">
    <text evidence="2">The sequence shown here is derived from an EMBL/GenBank/DDBJ whole genome shotgun (WGS) entry which is preliminary data.</text>
</comment>
<accession>A0A0P8A786</accession>
<evidence type="ECO:0000313" key="3">
    <source>
        <dbReference type="Proteomes" id="UP000050360"/>
    </source>
</evidence>
<evidence type="ECO:0000256" key="1">
    <source>
        <dbReference type="SAM" id="Phobius"/>
    </source>
</evidence>
<reference evidence="2 3" key="1">
    <citation type="submission" date="2015-09" db="EMBL/GenBank/DDBJ databases">
        <title>A metagenomics-based metabolic model of nitrate-dependent anaerobic oxidation of methane by Methanoperedens-like archaea.</title>
        <authorList>
            <person name="Arshad A."/>
            <person name="Speth D.R."/>
            <person name="De Graaf R.M."/>
            <person name="Op Den Camp H.J."/>
            <person name="Jetten M.S."/>
            <person name="Welte C.U."/>
        </authorList>
    </citation>
    <scope>NUCLEOTIDE SEQUENCE [LARGE SCALE GENOMIC DNA]</scope>
</reference>
<sequence length="79" mass="8661">MQSAALGGLDHMEVRPDRKLLLFSAVLMIAGTAVYWVAQWYHEEGGVTPNEVFTAYANSNTCLFTLSSSQVRGLSFSDC</sequence>
<protein>
    <submittedName>
        <fullName evidence="2">Uncharacterized protein</fullName>
    </submittedName>
</protein>
<dbReference type="Proteomes" id="UP000050360">
    <property type="component" value="Unassembled WGS sequence"/>
</dbReference>
<keyword evidence="1" id="KW-1133">Transmembrane helix</keyword>
<name>A0A0P8A786_9EURY</name>
<proteinExistence type="predicted"/>
<keyword evidence="1" id="KW-0472">Membrane</keyword>
<gene>
    <name evidence="2" type="ORF">MPEBLZ_01441</name>
</gene>
<organism evidence="2 3">
    <name type="scientific">Candidatus Methanoperedens nitratireducens</name>
    <dbReference type="NCBI Taxonomy" id="1392998"/>
    <lineage>
        <taxon>Archaea</taxon>
        <taxon>Methanobacteriati</taxon>
        <taxon>Methanobacteriota</taxon>
        <taxon>Stenosarchaea group</taxon>
        <taxon>Methanomicrobia</taxon>
        <taxon>Methanosarcinales</taxon>
        <taxon>ANME-2 cluster</taxon>
        <taxon>Candidatus Methanoperedentaceae</taxon>
        <taxon>Candidatus Methanoperedens</taxon>
    </lineage>
</organism>
<feature type="transmembrane region" description="Helical" evidence="1">
    <location>
        <begin position="20"/>
        <end position="38"/>
    </location>
</feature>
<evidence type="ECO:0000313" key="2">
    <source>
        <dbReference type="EMBL" id="KPQ43973.1"/>
    </source>
</evidence>
<dbReference type="EMBL" id="LKCM01000118">
    <property type="protein sequence ID" value="KPQ43973.1"/>
    <property type="molecule type" value="Genomic_DNA"/>
</dbReference>
<keyword evidence="1" id="KW-0812">Transmembrane</keyword>
<dbReference type="AlphaFoldDB" id="A0A0P8A786"/>